<evidence type="ECO:0000256" key="4">
    <source>
        <dbReference type="ARBA" id="ARBA00022989"/>
    </source>
</evidence>
<dbReference type="Pfam" id="PF02687">
    <property type="entry name" value="FtsX"/>
    <property type="match status" value="2"/>
</dbReference>
<feature type="transmembrane region" description="Helical" evidence="6">
    <location>
        <begin position="718"/>
        <end position="737"/>
    </location>
</feature>
<dbReference type="Proteomes" id="UP000305848">
    <property type="component" value="Unassembled WGS sequence"/>
</dbReference>
<evidence type="ECO:0000313" key="10">
    <source>
        <dbReference type="Proteomes" id="UP000305848"/>
    </source>
</evidence>
<gene>
    <name evidence="9" type="ORF">FC093_11500</name>
</gene>
<keyword evidence="2" id="KW-1003">Cell membrane</keyword>
<feature type="transmembrane region" description="Helical" evidence="6">
    <location>
        <begin position="752"/>
        <end position="770"/>
    </location>
</feature>
<dbReference type="AlphaFoldDB" id="A0A4V6XAV3"/>
<feature type="domain" description="MacB-like periplasmic core" evidence="8">
    <location>
        <begin position="434"/>
        <end position="631"/>
    </location>
</feature>
<dbReference type="PANTHER" id="PTHR30572:SF18">
    <property type="entry name" value="ABC-TYPE MACROLIDE FAMILY EXPORT SYSTEM PERMEASE COMPONENT 2"/>
    <property type="match status" value="1"/>
</dbReference>
<evidence type="ECO:0000256" key="6">
    <source>
        <dbReference type="SAM" id="Phobius"/>
    </source>
</evidence>
<dbReference type="GO" id="GO:0005886">
    <property type="term" value="C:plasma membrane"/>
    <property type="evidence" value="ECO:0007669"/>
    <property type="project" value="UniProtKB-SubCell"/>
</dbReference>
<keyword evidence="3 6" id="KW-0812">Transmembrane</keyword>
<feature type="transmembrane region" description="Helical" evidence="6">
    <location>
        <begin position="285"/>
        <end position="304"/>
    </location>
</feature>
<evidence type="ECO:0000259" key="7">
    <source>
        <dbReference type="Pfam" id="PF02687"/>
    </source>
</evidence>
<evidence type="ECO:0000256" key="1">
    <source>
        <dbReference type="ARBA" id="ARBA00004651"/>
    </source>
</evidence>
<keyword evidence="10" id="KW-1185">Reference proteome</keyword>
<evidence type="ECO:0000256" key="3">
    <source>
        <dbReference type="ARBA" id="ARBA00022692"/>
    </source>
</evidence>
<feature type="transmembrane region" description="Helical" evidence="6">
    <location>
        <begin position="376"/>
        <end position="399"/>
    </location>
</feature>
<name>A0A4V6XAV3_9BACT</name>
<dbReference type="EMBL" id="SZQL01000008">
    <property type="protein sequence ID" value="TKK68253.1"/>
    <property type="molecule type" value="Genomic_DNA"/>
</dbReference>
<feature type="domain" description="MacB-like periplasmic core" evidence="8">
    <location>
        <begin position="20"/>
        <end position="243"/>
    </location>
</feature>
<feature type="transmembrane region" description="Helical" evidence="6">
    <location>
        <begin position="670"/>
        <end position="690"/>
    </location>
</feature>
<protein>
    <submittedName>
        <fullName evidence="9">FtsX-like permease family protein</fullName>
    </submittedName>
</protein>
<feature type="domain" description="ABC3 transporter permease C-terminal" evidence="7">
    <location>
        <begin position="287"/>
        <end position="404"/>
    </location>
</feature>
<dbReference type="InterPro" id="IPR003838">
    <property type="entry name" value="ABC3_permease_C"/>
</dbReference>
<evidence type="ECO:0000313" key="9">
    <source>
        <dbReference type="EMBL" id="TKK68253.1"/>
    </source>
</evidence>
<dbReference type="PANTHER" id="PTHR30572">
    <property type="entry name" value="MEMBRANE COMPONENT OF TRANSPORTER-RELATED"/>
    <property type="match status" value="1"/>
</dbReference>
<keyword evidence="4 6" id="KW-1133">Transmembrane helix</keyword>
<dbReference type="RefSeq" id="WP_137261932.1">
    <property type="nucleotide sequence ID" value="NZ_SZQL01000008.1"/>
</dbReference>
<dbReference type="Pfam" id="PF12704">
    <property type="entry name" value="MacB_PCD"/>
    <property type="match status" value="2"/>
</dbReference>
<keyword evidence="5 6" id="KW-0472">Membrane</keyword>
<dbReference type="InterPro" id="IPR050250">
    <property type="entry name" value="Macrolide_Exporter_MacB"/>
</dbReference>
<feature type="transmembrane region" description="Helical" evidence="6">
    <location>
        <begin position="329"/>
        <end position="356"/>
    </location>
</feature>
<comment type="caution">
    <text evidence="9">The sequence shown here is derived from an EMBL/GenBank/DDBJ whole genome shotgun (WGS) entry which is preliminary data.</text>
</comment>
<organism evidence="9 10">
    <name type="scientific">Ilyomonas limi</name>
    <dbReference type="NCBI Taxonomy" id="2575867"/>
    <lineage>
        <taxon>Bacteria</taxon>
        <taxon>Pseudomonadati</taxon>
        <taxon>Bacteroidota</taxon>
        <taxon>Chitinophagia</taxon>
        <taxon>Chitinophagales</taxon>
        <taxon>Chitinophagaceae</taxon>
        <taxon>Ilyomonas</taxon>
    </lineage>
</organism>
<feature type="transmembrane region" description="Helical" evidence="6">
    <location>
        <begin position="420"/>
        <end position="443"/>
    </location>
</feature>
<sequence>MLRNYLQIAYRTLTKNKTYSLINIFGLAISLTASILLLLWVWDELSFDKFNEKIDRLYTAAPTFDKDRKQVWGTTPAPLATFAKQQIPAVENAVRISDNGDILMQYNDKKFDEKRTAYADPSLFTIFSFPVIEGSAAKPFTDNRSMVISQTTAKKYFGNEDAVGKVIKVNNKDNFTVTGVFKDMPQNSSVRYDIVMPFSILNEGYTADSYWKGLDADWGNYNYNTFFLIKPGTDAALLGKQLADVHRKNQQEDFIKDLYYVMQPLKNVHLYTPTGEDNGVQVVKIFFVIAIVILLIACINYINLVTARATKRAKEVSVRKVIGAGKKQLFWQFITESLLVFIIAMVLSLVIIYAIMPFYNELSGKNLIFNFYDGRVLVLYACALLVTVLFAGIYPALTLSSFNPAVALKGLIPGLGKNAVFRKMLVVVQFTCSIILIISTVIIGQQLKYIRQKNLGFDKENIITFNGRKFADHYDAIKAELEKVPGITSITAGSNDIMNIQSSTGDAEWDGKTADQANFMINQMDVDRNFLKVMNLQLVSGTGFSGTPADSAHYIINEEAVRQMHMKDPVGKRFKFHDREGTIVGVVKDFHFQNMRLNIQPCILSYQNFWNWWRFYVKTNSNNAPQAIAAIQKAWKQYNPDYELEYQFLDQRFDEMYKNDIHVGELFNCFAGIAIIISCLGLFGLVTYMAETKIKEIGIRKTLGASISNIIVLLSKDFMKLVFISFLIAFPIAWFMMNKWLTNYAYRTELQWWVFAIAGACAFLIAFITVSSKAFRAAQRNPVKALRSE</sequence>
<evidence type="ECO:0000256" key="2">
    <source>
        <dbReference type="ARBA" id="ARBA00022475"/>
    </source>
</evidence>
<feature type="domain" description="ABC3 transporter permease C-terminal" evidence="7">
    <location>
        <begin position="669"/>
        <end position="782"/>
    </location>
</feature>
<evidence type="ECO:0000259" key="8">
    <source>
        <dbReference type="Pfam" id="PF12704"/>
    </source>
</evidence>
<evidence type="ECO:0000256" key="5">
    <source>
        <dbReference type="ARBA" id="ARBA00023136"/>
    </source>
</evidence>
<accession>A0A4V6XAV3</accession>
<proteinExistence type="predicted"/>
<reference evidence="9 10" key="1">
    <citation type="submission" date="2019-05" db="EMBL/GenBank/DDBJ databases">
        <title>Panacibacter sp. strain 17mud1-8 Genome sequencing and assembly.</title>
        <authorList>
            <person name="Chhetri G."/>
        </authorList>
    </citation>
    <scope>NUCLEOTIDE SEQUENCE [LARGE SCALE GENOMIC DNA]</scope>
    <source>
        <strain evidence="9 10">17mud1-8</strain>
    </source>
</reference>
<feature type="transmembrane region" description="Helical" evidence="6">
    <location>
        <begin position="21"/>
        <end position="42"/>
    </location>
</feature>
<dbReference type="GO" id="GO:0022857">
    <property type="term" value="F:transmembrane transporter activity"/>
    <property type="evidence" value="ECO:0007669"/>
    <property type="project" value="TreeGrafter"/>
</dbReference>
<dbReference type="OrthoDB" id="1451596at2"/>
<comment type="subcellular location">
    <subcellularLocation>
        <location evidence="1">Cell membrane</location>
        <topology evidence="1">Multi-pass membrane protein</topology>
    </subcellularLocation>
</comment>
<dbReference type="InterPro" id="IPR025857">
    <property type="entry name" value="MacB_PCD"/>
</dbReference>